<name>A0AB72ZGA0_YERPE</name>
<organism evidence="1 2">
    <name type="scientific">Yersinia pestis PY-08</name>
    <dbReference type="NCBI Taxonomy" id="992134"/>
    <lineage>
        <taxon>Bacteria</taxon>
        <taxon>Pseudomonadati</taxon>
        <taxon>Pseudomonadota</taxon>
        <taxon>Gammaproteobacteria</taxon>
        <taxon>Enterobacterales</taxon>
        <taxon>Yersiniaceae</taxon>
        <taxon>Yersinia</taxon>
    </lineage>
</organism>
<evidence type="ECO:0000313" key="1">
    <source>
        <dbReference type="EMBL" id="EIR16368.1"/>
    </source>
</evidence>
<dbReference type="AlphaFoldDB" id="A0AB72ZGA0"/>
<reference evidence="1 2" key="1">
    <citation type="submission" date="2012-05" db="EMBL/GenBank/DDBJ databases">
        <title>Genome sequence of Yersinia Pestis PY-08.</title>
        <authorList>
            <person name="Santana-Cruz I."/>
            <person name="Sengamalay N."/>
            <person name="McCracken C."/>
            <person name="Daugherty S.C."/>
            <person name="Maroo A."/>
            <person name="Vara P.G."/>
            <person name="Tallon L.J."/>
            <person name="Sadzewicz L."/>
            <person name="Vinetz J.M."/>
            <person name="Cespedes Zambrano M.J."/>
            <person name="Fraser-Liggett C.M."/>
            <person name="Tettelin H."/>
        </authorList>
    </citation>
    <scope>NUCLEOTIDE SEQUENCE [LARGE SCALE GENOMIC DNA]</scope>
    <source>
        <strain evidence="1 2">PY-08</strain>
    </source>
</reference>
<comment type="caution">
    <text evidence="1">The sequence shown here is derived from an EMBL/GenBank/DDBJ whole genome shotgun (WGS) entry which is preliminary data.</text>
</comment>
<protein>
    <submittedName>
        <fullName evidence="1">Uncharacterized protein</fullName>
    </submittedName>
</protein>
<dbReference type="Proteomes" id="UP000003231">
    <property type="component" value="Unassembled WGS sequence"/>
</dbReference>
<sequence length="52" mass="5934">MKNRPNLFIYGLPPSCNWNYLGDISSRFTQSASVGCYPYKYHGIILSLSNMD</sequence>
<gene>
    <name evidence="1" type="ORF">YPPY08_3174</name>
</gene>
<proteinExistence type="predicted"/>
<accession>A0AB72ZGA0</accession>
<dbReference type="EMBL" id="AKRT01000358">
    <property type="protein sequence ID" value="EIR16368.1"/>
    <property type="molecule type" value="Genomic_DNA"/>
</dbReference>
<evidence type="ECO:0000313" key="2">
    <source>
        <dbReference type="Proteomes" id="UP000003231"/>
    </source>
</evidence>